<sequence>VKALEALHASLDRKRTHAVDVVIIGAGPAGFAATLRAAELNLNYVTLEQESLGGTVYQFPRGKLVMTAPVDLPTVGKVHFTETTKEELLEFWQQVERESEVSIRYQERVEAIEPDGEGGYKVTTNKGSYQTQSVLLAIGRRGTPRKLGVPGEELSKIVYRLIDPEQYRGQHVLVVGGGDSALEAATSIAEQPGTQVTLSYRSGAFSRAKKRNRQRLEAAEQSGSINVLLSSNVTAITEKQVTLQQDDKQIKIANDATIICAGGILPTGFLKQIGITVETKHGTA</sequence>
<keyword evidence="1" id="KW-0285">Flavoprotein</keyword>
<comment type="caution">
    <text evidence="3">The sequence shown here is derived from an EMBL/GenBank/DDBJ whole genome shotgun (WGS) entry which is preliminary data.</text>
</comment>
<dbReference type="PANTHER" id="PTHR48105">
    <property type="entry name" value="THIOREDOXIN REDUCTASE 1-RELATED-RELATED"/>
    <property type="match status" value="1"/>
</dbReference>
<dbReference type="PRINTS" id="PR00469">
    <property type="entry name" value="PNDRDTASEII"/>
</dbReference>
<proteinExistence type="predicted"/>
<dbReference type="STRING" id="54398.Ga0074115_1168"/>
<protein>
    <submittedName>
        <fullName evidence="3">Thioredoxin reductase</fullName>
    </submittedName>
</protein>
<dbReference type="PRINTS" id="PR00368">
    <property type="entry name" value="FADPNR"/>
</dbReference>
<dbReference type="SUPFAM" id="SSF51905">
    <property type="entry name" value="FAD/NAD(P)-binding domain"/>
    <property type="match status" value="2"/>
</dbReference>
<accession>A0A0T5Z1T8</accession>
<organism evidence="3 4">
    <name type="scientific">endosymbiont of Ridgeia piscesae</name>
    <dbReference type="NCBI Taxonomy" id="54398"/>
    <lineage>
        <taxon>Bacteria</taxon>
        <taxon>Pseudomonadati</taxon>
        <taxon>Pseudomonadota</taxon>
        <taxon>Gammaproteobacteria</taxon>
        <taxon>sulfur-oxidizing symbionts</taxon>
    </lineage>
</organism>
<name>A0A0T5Z1T8_9GAMM</name>
<feature type="non-terminal residue" evidence="3">
    <location>
        <position position="1"/>
    </location>
</feature>
<keyword evidence="2" id="KW-0560">Oxidoreductase</keyword>
<dbReference type="GO" id="GO:0016491">
    <property type="term" value="F:oxidoreductase activity"/>
    <property type="evidence" value="ECO:0007669"/>
    <property type="project" value="UniProtKB-KW"/>
</dbReference>
<evidence type="ECO:0000256" key="2">
    <source>
        <dbReference type="ARBA" id="ARBA00023002"/>
    </source>
</evidence>
<dbReference type="Proteomes" id="UP000051276">
    <property type="component" value="Unassembled WGS sequence"/>
</dbReference>
<evidence type="ECO:0000313" key="4">
    <source>
        <dbReference type="Proteomes" id="UP000051276"/>
    </source>
</evidence>
<dbReference type="InterPro" id="IPR036188">
    <property type="entry name" value="FAD/NAD-bd_sf"/>
</dbReference>
<dbReference type="EMBL" id="LMXI01000662">
    <property type="protein sequence ID" value="KRT56828.1"/>
    <property type="molecule type" value="Genomic_DNA"/>
</dbReference>
<gene>
    <name evidence="3" type="ORF">Ga0076813_103210</name>
</gene>
<dbReference type="AlphaFoldDB" id="A0A0T5Z1T8"/>
<dbReference type="Gene3D" id="3.50.50.60">
    <property type="entry name" value="FAD/NAD(P)-binding domain"/>
    <property type="match status" value="2"/>
</dbReference>
<dbReference type="InterPro" id="IPR050097">
    <property type="entry name" value="Ferredoxin-NADP_redctase_2"/>
</dbReference>
<dbReference type="Pfam" id="PF13738">
    <property type="entry name" value="Pyr_redox_3"/>
    <property type="match status" value="1"/>
</dbReference>
<dbReference type="PATRIC" id="fig|54398.4.peg.2750"/>
<dbReference type="RefSeq" id="WP_158294776.1">
    <property type="nucleotide sequence ID" value="NZ_KQ556955.1"/>
</dbReference>
<reference evidence="3 4" key="1">
    <citation type="submission" date="2015-11" db="EMBL/GenBank/DDBJ databases">
        <title>The genome of Candidatus Endoriftia persephone in Ridgeia piscesae and population structure of the North Eastern Pacific vestimentiferan symbionts.</title>
        <authorList>
            <person name="Perez M."/>
            <person name="Juniper K.S."/>
        </authorList>
    </citation>
    <scope>NUCLEOTIDE SEQUENCE [LARGE SCALE GENOMIC DNA]</scope>
    <source>
        <strain evidence="3">Ind10</strain>
    </source>
</reference>
<evidence type="ECO:0000256" key="1">
    <source>
        <dbReference type="ARBA" id="ARBA00022630"/>
    </source>
</evidence>
<evidence type="ECO:0000313" key="3">
    <source>
        <dbReference type="EMBL" id="KRT56828.1"/>
    </source>
</evidence>